<protein>
    <submittedName>
        <fullName evidence="1">Uncharacterized protein</fullName>
    </submittedName>
</protein>
<accession>A0AAE0EB68</accession>
<dbReference type="AlphaFoldDB" id="A0AAE0EB68"/>
<keyword evidence="2" id="KW-1185">Reference proteome</keyword>
<reference evidence="1" key="1">
    <citation type="journal article" date="2023" name="Plant J.">
        <title>Genome sequences and population genomics provide insights into the demographic history, inbreeding, and mutation load of two 'living fossil' tree species of Dipteronia.</title>
        <authorList>
            <person name="Feng Y."/>
            <person name="Comes H.P."/>
            <person name="Chen J."/>
            <person name="Zhu S."/>
            <person name="Lu R."/>
            <person name="Zhang X."/>
            <person name="Li P."/>
            <person name="Qiu J."/>
            <person name="Olsen K.M."/>
            <person name="Qiu Y."/>
        </authorList>
    </citation>
    <scope>NUCLEOTIDE SEQUENCE</scope>
    <source>
        <strain evidence="1">NBL</strain>
    </source>
</reference>
<sequence length="246" mass="28031">MFACNSKSPRGRLKVPFRAVLAQKDDIGRFVDEAWKEIRPPLSTEDLKAKLDPCASKLGDWSKIRFGNICLMIQEKSRDFVQLYKCGGKPGVMLSIRLLEKEVEARKRKNNISSLFDSEGQLQETKAGFLTLVGRNKRILFNEIKEKVWKRLRGWKGNLFSFGGNEVLIKAVAQAIPTYSMSLFKLPFGLCKDLSAMVSKFWCNSKDGKRKISWVKWKKLCLPKLYGGLGFKNLSLFNQALLTKQA</sequence>
<evidence type="ECO:0000313" key="2">
    <source>
        <dbReference type="Proteomes" id="UP001281410"/>
    </source>
</evidence>
<gene>
    <name evidence="1" type="ORF">Dsin_008704</name>
</gene>
<dbReference type="Proteomes" id="UP001281410">
    <property type="component" value="Unassembled WGS sequence"/>
</dbReference>
<dbReference type="PANTHER" id="PTHR33116">
    <property type="entry name" value="REVERSE TRANSCRIPTASE ZINC-BINDING DOMAIN-CONTAINING PROTEIN-RELATED-RELATED"/>
    <property type="match status" value="1"/>
</dbReference>
<evidence type="ECO:0000313" key="1">
    <source>
        <dbReference type="EMBL" id="KAK3221679.1"/>
    </source>
</evidence>
<dbReference type="PANTHER" id="PTHR33116:SF86">
    <property type="entry name" value="REVERSE TRANSCRIPTASE DOMAIN-CONTAINING PROTEIN"/>
    <property type="match status" value="1"/>
</dbReference>
<comment type="caution">
    <text evidence="1">The sequence shown here is derived from an EMBL/GenBank/DDBJ whole genome shotgun (WGS) entry which is preliminary data.</text>
</comment>
<name>A0AAE0EB68_9ROSI</name>
<dbReference type="EMBL" id="JANJYJ010000003">
    <property type="protein sequence ID" value="KAK3221679.1"/>
    <property type="molecule type" value="Genomic_DNA"/>
</dbReference>
<proteinExistence type="predicted"/>
<organism evidence="1 2">
    <name type="scientific">Dipteronia sinensis</name>
    <dbReference type="NCBI Taxonomy" id="43782"/>
    <lineage>
        <taxon>Eukaryota</taxon>
        <taxon>Viridiplantae</taxon>
        <taxon>Streptophyta</taxon>
        <taxon>Embryophyta</taxon>
        <taxon>Tracheophyta</taxon>
        <taxon>Spermatophyta</taxon>
        <taxon>Magnoliopsida</taxon>
        <taxon>eudicotyledons</taxon>
        <taxon>Gunneridae</taxon>
        <taxon>Pentapetalae</taxon>
        <taxon>rosids</taxon>
        <taxon>malvids</taxon>
        <taxon>Sapindales</taxon>
        <taxon>Sapindaceae</taxon>
        <taxon>Hippocastanoideae</taxon>
        <taxon>Acereae</taxon>
        <taxon>Dipteronia</taxon>
    </lineage>
</organism>